<proteinExistence type="predicted"/>
<dbReference type="Proteomes" id="UP000029221">
    <property type="component" value="Unassembled WGS sequence"/>
</dbReference>
<keyword evidence="1" id="KW-1133">Transmembrane helix</keyword>
<feature type="transmembrane region" description="Helical" evidence="1">
    <location>
        <begin position="73"/>
        <end position="95"/>
    </location>
</feature>
<evidence type="ECO:0000313" key="2">
    <source>
        <dbReference type="EMBL" id="GAK96747.1"/>
    </source>
</evidence>
<organism evidence="2 3">
    <name type="scientific">Nonlabens tegetincola</name>
    <dbReference type="NCBI Taxonomy" id="323273"/>
    <lineage>
        <taxon>Bacteria</taxon>
        <taxon>Pseudomonadati</taxon>
        <taxon>Bacteroidota</taxon>
        <taxon>Flavobacteriia</taxon>
        <taxon>Flavobacteriales</taxon>
        <taxon>Flavobacteriaceae</taxon>
        <taxon>Nonlabens</taxon>
    </lineage>
</organism>
<reference evidence="2" key="1">
    <citation type="journal article" date="2014" name="Genome Announc.">
        <title>Draft Genome Sequences of Marine Flavobacterium Nonlabens Strains NR17, NR24, NR27, NR32, NR33, and Ara13.</title>
        <authorList>
            <person name="Nakanishi M."/>
            <person name="Meirelles P."/>
            <person name="Suzuki R."/>
            <person name="Takatani N."/>
            <person name="Mino S."/>
            <person name="Suda W."/>
            <person name="Oshima K."/>
            <person name="Hattori M."/>
            <person name="Ohkuma M."/>
            <person name="Hosokawa M."/>
            <person name="Miyashita K."/>
            <person name="Thompson F.L."/>
            <person name="Niwa A."/>
            <person name="Sawabe T."/>
            <person name="Sawabe T."/>
        </authorList>
    </citation>
    <scope>NUCLEOTIDE SEQUENCE [LARGE SCALE GENOMIC DNA]</scope>
    <source>
        <strain evidence="2">JCM 19294</strain>
    </source>
</reference>
<feature type="transmembrane region" description="Helical" evidence="1">
    <location>
        <begin position="6"/>
        <end position="25"/>
    </location>
</feature>
<evidence type="ECO:0000313" key="3">
    <source>
        <dbReference type="Proteomes" id="UP000029221"/>
    </source>
</evidence>
<feature type="transmembrane region" description="Helical" evidence="1">
    <location>
        <begin position="116"/>
        <end position="133"/>
    </location>
</feature>
<keyword evidence="1" id="KW-0812">Transmembrane</keyword>
<dbReference type="AlphaFoldDB" id="A0A090Q3F9"/>
<dbReference type="RefSeq" id="WP_042278211.1">
    <property type="nucleotide sequence ID" value="NZ_BBML01000003.1"/>
</dbReference>
<evidence type="ECO:0000256" key="1">
    <source>
        <dbReference type="SAM" id="Phobius"/>
    </source>
</evidence>
<feature type="transmembrane region" description="Helical" evidence="1">
    <location>
        <begin position="46"/>
        <end position="67"/>
    </location>
</feature>
<dbReference type="EMBL" id="BBML01000003">
    <property type="protein sequence ID" value="GAK96747.1"/>
    <property type="molecule type" value="Genomic_DNA"/>
</dbReference>
<keyword evidence="3" id="KW-1185">Reference proteome</keyword>
<dbReference type="eggNOG" id="ENOG5032SXD">
    <property type="taxonomic scope" value="Bacteria"/>
</dbReference>
<protein>
    <recommendedName>
        <fullName evidence="4">DUF1772 domain-containing protein</fullName>
    </recommendedName>
</protein>
<accession>A0A090Q3F9</accession>
<comment type="caution">
    <text evidence="2">The sequence shown here is derived from an EMBL/GenBank/DDBJ whole genome shotgun (WGS) entry which is preliminary data.</text>
</comment>
<evidence type="ECO:0008006" key="4">
    <source>
        <dbReference type="Google" id="ProtNLM"/>
    </source>
</evidence>
<name>A0A090Q3F9_9FLAO</name>
<gene>
    <name evidence="2" type="ORF">JCM19294_1056</name>
</gene>
<keyword evidence="1" id="KW-0472">Membrane</keyword>
<sequence length="134" mass="15960">MIENLQLAIDFGLVVLIWMVQLLIYPSFKYFTNESLSKWHEIYTRNITFIVAPMMIIQLIISIYLAWNDLSFVNAIYFALVILTWVTTMVIYVPLHKKIDLHPDKKETCIKLTKKNWLRVVLWTTIFLLMHLIN</sequence>
<dbReference type="STRING" id="319236.BST91_03000"/>